<evidence type="ECO:0000259" key="1">
    <source>
        <dbReference type="Pfam" id="PF03372"/>
    </source>
</evidence>
<comment type="caution">
    <text evidence="2">The sequence shown here is derived from an EMBL/GenBank/DDBJ whole genome shotgun (WGS) entry which is preliminary data.</text>
</comment>
<dbReference type="InterPro" id="IPR036691">
    <property type="entry name" value="Endo/exonu/phosph_ase_sf"/>
</dbReference>
<proteinExistence type="predicted"/>
<sequence>MKKIASSFPLLSAWVSMANALAITTFNILAPVHRSMPNQPDPDLNRRESERQEWWRPRAEGVAEYIAEKFASSDVILLQEWWFDESFTRIFDEAIGDAFERVAERRPGSVVGQDRDDGMCCLVRKQGLLELVKSDKVLTGPQRIAQIIQCRERLPNNGEGGRNVFIANSHLSFPGDKDPTINNERQKKEAGIIVDALTNARNEWDKTSVSTESCLEIVCGDFNSNSCSSAAALVEDNNFVNCVSATANQLLTSVGGAVNIGTTHCDHLGNRVSVDHIFLRVAKRKDNKDGQQRSSVKPERCSALALGYLDTQGTRILAVQRDKILISGSAVLSDHRPVTAKIEWPRLKKTDEKLSDMYVNVTMPLDPLEPAWGIVQDDDRL</sequence>
<dbReference type="SUPFAM" id="SSF56219">
    <property type="entry name" value="DNase I-like"/>
    <property type="match status" value="1"/>
</dbReference>
<keyword evidence="3" id="KW-1185">Reference proteome</keyword>
<dbReference type="PANTHER" id="PTHR12121">
    <property type="entry name" value="CARBON CATABOLITE REPRESSOR PROTEIN 4"/>
    <property type="match status" value="1"/>
</dbReference>
<dbReference type="Gene3D" id="3.60.10.10">
    <property type="entry name" value="Endonuclease/exonuclease/phosphatase"/>
    <property type="match status" value="1"/>
</dbReference>
<dbReference type="GO" id="GO:0000175">
    <property type="term" value="F:3'-5'-RNA exonuclease activity"/>
    <property type="evidence" value="ECO:0007669"/>
    <property type="project" value="TreeGrafter"/>
</dbReference>
<evidence type="ECO:0000313" key="2">
    <source>
        <dbReference type="EMBL" id="KAK1742227.1"/>
    </source>
</evidence>
<gene>
    <name evidence="2" type="ORF">QTG54_006792</name>
</gene>
<evidence type="ECO:0000313" key="3">
    <source>
        <dbReference type="Proteomes" id="UP001224775"/>
    </source>
</evidence>
<dbReference type="Pfam" id="PF03372">
    <property type="entry name" value="Exo_endo_phos"/>
    <property type="match status" value="1"/>
</dbReference>
<organism evidence="2 3">
    <name type="scientific">Skeletonema marinoi</name>
    <dbReference type="NCBI Taxonomy" id="267567"/>
    <lineage>
        <taxon>Eukaryota</taxon>
        <taxon>Sar</taxon>
        <taxon>Stramenopiles</taxon>
        <taxon>Ochrophyta</taxon>
        <taxon>Bacillariophyta</taxon>
        <taxon>Coscinodiscophyceae</taxon>
        <taxon>Thalassiosirophycidae</taxon>
        <taxon>Thalassiosirales</taxon>
        <taxon>Skeletonemataceae</taxon>
        <taxon>Skeletonema</taxon>
        <taxon>Skeletonema marinoi-dohrnii complex</taxon>
    </lineage>
</organism>
<dbReference type="InterPro" id="IPR005135">
    <property type="entry name" value="Endo/exonuclease/phosphatase"/>
</dbReference>
<dbReference type="EMBL" id="JATAAI010000011">
    <property type="protein sequence ID" value="KAK1742227.1"/>
    <property type="molecule type" value="Genomic_DNA"/>
</dbReference>
<dbReference type="Proteomes" id="UP001224775">
    <property type="component" value="Unassembled WGS sequence"/>
</dbReference>
<accession>A0AAD9DCD2</accession>
<protein>
    <recommendedName>
        <fullName evidence="1">Endonuclease/exonuclease/phosphatase domain-containing protein</fullName>
    </recommendedName>
</protein>
<dbReference type="InterPro" id="IPR050410">
    <property type="entry name" value="CCR4/nocturin_mRNA_transcr"/>
</dbReference>
<dbReference type="AlphaFoldDB" id="A0AAD9DCD2"/>
<reference evidence="2" key="1">
    <citation type="submission" date="2023-06" db="EMBL/GenBank/DDBJ databases">
        <title>Survivors Of The Sea: Transcriptome response of Skeletonema marinoi to long-term dormancy.</title>
        <authorList>
            <person name="Pinder M.I.M."/>
            <person name="Kourtchenko O."/>
            <person name="Robertson E.K."/>
            <person name="Larsson T."/>
            <person name="Maumus F."/>
            <person name="Osuna-Cruz C.M."/>
            <person name="Vancaester E."/>
            <person name="Stenow R."/>
            <person name="Vandepoele K."/>
            <person name="Ploug H."/>
            <person name="Bruchert V."/>
            <person name="Godhe A."/>
            <person name="Topel M."/>
        </authorList>
    </citation>
    <scope>NUCLEOTIDE SEQUENCE</scope>
    <source>
        <strain evidence="2">R05AC</strain>
    </source>
</reference>
<name>A0AAD9DCD2_9STRA</name>
<feature type="domain" description="Endonuclease/exonuclease/phosphatase" evidence="1">
    <location>
        <begin position="26"/>
        <end position="280"/>
    </location>
</feature>
<dbReference type="PANTHER" id="PTHR12121:SF34">
    <property type="entry name" value="PROTEIN ANGEL"/>
    <property type="match status" value="1"/>
</dbReference>